<feature type="domain" description="D-isomer specific 2-hydroxyacid dehydrogenase NAD-binding" evidence="6">
    <location>
        <begin position="106"/>
        <end position="286"/>
    </location>
</feature>
<dbReference type="AlphaFoldDB" id="A0A446CVV6"/>
<gene>
    <name evidence="7" type="primary">hprA</name>
    <name evidence="7" type="ORF">AGI3411_05392</name>
</gene>
<evidence type="ECO:0000256" key="1">
    <source>
        <dbReference type="ARBA" id="ARBA00005854"/>
    </source>
</evidence>
<dbReference type="GO" id="GO:0008465">
    <property type="term" value="F:hydroxypyruvate reductase (NADH) activity"/>
    <property type="evidence" value="ECO:0007669"/>
    <property type="project" value="UniProtKB-EC"/>
</dbReference>
<proteinExistence type="inferred from homology"/>
<accession>A0A446CVV6</accession>
<sequence>MKIVILDRATLGPSVVLRAPAFEHELVSHDVTGPAQVRDRIIDADVVITNKVRLDADAIRGAKNLKLVAVAATGTDNVDLAECAKREIFVSNIRNYAINTVPEHTFALIFALRRSILAYANSVSAGRWQESGQFCYFDYPIRDLAGSTLGIIGDGVLGRAVADIGRALGMKVLFSAFKGSSGMGSLYTPFDDVLAESDIITLHCPLNKATRNMIGAHEFAKMLRKPLIINTARGGLVEEQALANALRAGAIAGAGFDVCTLEPPDANHPFMELSKLPNFLLTPHVAWASEEAMQGLADQLIDNIESFAASSPRNVVSAG</sequence>
<dbReference type="PANTHER" id="PTHR43761:SF1">
    <property type="entry name" value="D-ISOMER SPECIFIC 2-HYDROXYACID DEHYDROGENASE CATALYTIC DOMAIN-CONTAINING PROTEIN-RELATED"/>
    <property type="match status" value="1"/>
</dbReference>
<evidence type="ECO:0000313" key="7">
    <source>
        <dbReference type="EMBL" id="SSW71981.1"/>
    </source>
</evidence>
<dbReference type="Pfam" id="PF02826">
    <property type="entry name" value="2-Hacid_dh_C"/>
    <property type="match status" value="1"/>
</dbReference>
<evidence type="ECO:0000313" key="8">
    <source>
        <dbReference type="Proteomes" id="UP000289184"/>
    </source>
</evidence>
<name>A0A446CVV6_9BURK</name>
<evidence type="ECO:0000259" key="5">
    <source>
        <dbReference type="Pfam" id="PF00389"/>
    </source>
</evidence>
<keyword evidence="2 4" id="KW-0560">Oxidoreductase</keyword>
<dbReference type="Proteomes" id="UP000289184">
    <property type="component" value="Unassembled WGS sequence"/>
</dbReference>
<organism evidence="7 8">
    <name type="scientific">Achromobacter agilis</name>
    <dbReference type="NCBI Taxonomy" id="1353888"/>
    <lineage>
        <taxon>Bacteria</taxon>
        <taxon>Pseudomonadati</taxon>
        <taxon>Pseudomonadota</taxon>
        <taxon>Betaproteobacteria</taxon>
        <taxon>Burkholderiales</taxon>
        <taxon>Alcaligenaceae</taxon>
        <taxon>Achromobacter</taxon>
    </lineage>
</organism>
<dbReference type="EMBL" id="UFQB01000033">
    <property type="protein sequence ID" value="SSW71981.1"/>
    <property type="molecule type" value="Genomic_DNA"/>
</dbReference>
<evidence type="ECO:0000256" key="2">
    <source>
        <dbReference type="ARBA" id="ARBA00023002"/>
    </source>
</evidence>
<dbReference type="EC" id="1.1.1.29" evidence="7"/>
<keyword evidence="8" id="KW-1185">Reference proteome</keyword>
<dbReference type="Pfam" id="PF00389">
    <property type="entry name" value="2-Hacid_dh"/>
    <property type="match status" value="1"/>
</dbReference>
<evidence type="ECO:0000256" key="3">
    <source>
        <dbReference type="ARBA" id="ARBA00023027"/>
    </source>
</evidence>
<dbReference type="PROSITE" id="PS00670">
    <property type="entry name" value="D_2_HYDROXYACID_DH_2"/>
    <property type="match status" value="1"/>
</dbReference>
<feature type="domain" description="D-isomer specific 2-hydroxyacid dehydrogenase catalytic" evidence="5">
    <location>
        <begin position="23"/>
        <end position="316"/>
    </location>
</feature>
<protein>
    <submittedName>
        <fullName evidence="7">Glycerate dehydrogenase</fullName>
        <ecNumber evidence="7">1.1.1.29</ecNumber>
    </submittedName>
</protein>
<dbReference type="GO" id="GO:0051287">
    <property type="term" value="F:NAD binding"/>
    <property type="evidence" value="ECO:0007669"/>
    <property type="project" value="InterPro"/>
</dbReference>
<comment type="similarity">
    <text evidence="1 4">Belongs to the D-isomer specific 2-hydroxyacid dehydrogenase family.</text>
</comment>
<dbReference type="InterPro" id="IPR006140">
    <property type="entry name" value="D-isomer_DH_NAD-bd"/>
</dbReference>
<dbReference type="InterPro" id="IPR029753">
    <property type="entry name" value="D-isomer_DH_CS"/>
</dbReference>
<dbReference type="SUPFAM" id="SSF52283">
    <property type="entry name" value="Formate/glycerate dehydrogenase catalytic domain-like"/>
    <property type="match status" value="1"/>
</dbReference>
<evidence type="ECO:0000256" key="4">
    <source>
        <dbReference type="RuleBase" id="RU003719"/>
    </source>
</evidence>
<dbReference type="PANTHER" id="PTHR43761">
    <property type="entry name" value="D-ISOMER SPECIFIC 2-HYDROXYACID DEHYDROGENASE FAMILY PROTEIN (AFU_ORTHOLOGUE AFUA_1G13630)"/>
    <property type="match status" value="1"/>
</dbReference>
<reference evidence="7 8" key="1">
    <citation type="submission" date="2018-07" db="EMBL/GenBank/DDBJ databases">
        <authorList>
            <person name="Peeters C."/>
        </authorList>
    </citation>
    <scope>NUCLEOTIDE SEQUENCE [LARGE SCALE GENOMIC DNA]</scope>
    <source>
        <strain evidence="7 8">LMG 3411</strain>
    </source>
</reference>
<evidence type="ECO:0000259" key="6">
    <source>
        <dbReference type="Pfam" id="PF02826"/>
    </source>
</evidence>
<keyword evidence="3" id="KW-0520">NAD</keyword>
<dbReference type="CDD" id="cd12162">
    <property type="entry name" value="2-Hacid_dh_4"/>
    <property type="match status" value="1"/>
</dbReference>
<dbReference type="Gene3D" id="3.40.50.720">
    <property type="entry name" value="NAD(P)-binding Rossmann-like Domain"/>
    <property type="match status" value="2"/>
</dbReference>
<dbReference type="RefSeq" id="WP_129530414.1">
    <property type="nucleotide sequence ID" value="NZ_UFQB01000033.1"/>
</dbReference>
<dbReference type="InterPro" id="IPR050418">
    <property type="entry name" value="D-iso_2-hydroxyacid_DH_PdxB"/>
</dbReference>
<dbReference type="SUPFAM" id="SSF51735">
    <property type="entry name" value="NAD(P)-binding Rossmann-fold domains"/>
    <property type="match status" value="1"/>
</dbReference>
<dbReference type="InterPro" id="IPR006139">
    <property type="entry name" value="D-isomer_2_OHA_DH_cat_dom"/>
</dbReference>
<dbReference type="OrthoDB" id="9805416at2"/>
<dbReference type="InterPro" id="IPR036291">
    <property type="entry name" value="NAD(P)-bd_dom_sf"/>
</dbReference>